<gene>
    <name evidence="1" type="primary">Nfu_g_1_017344</name>
</gene>
<dbReference type="EMBL" id="HADZ01014173">
    <property type="protein sequence ID" value="SBP78114.1"/>
    <property type="molecule type" value="Transcribed_RNA"/>
</dbReference>
<reference evidence="1" key="1">
    <citation type="submission" date="2016-05" db="EMBL/GenBank/DDBJ databases">
        <authorList>
            <person name="Lavstsen T."/>
            <person name="Jespersen J.S."/>
        </authorList>
    </citation>
    <scope>NUCLEOTIDE SEQUENCE</scope>
    <source>
        <tissue evidence="1">Brain</tissue>
    </source>
</reference>
<reference evidence="1" key="2">
    <citation type="submission" date="2016-06" db="EMBL/GenBank/DDBJ databases">
        <title>The genome of a short-lived fish provides insights into sex chromosome evolution and the genetic control of aging.</title>
        <authorList>
            <person name="Reichwald K."/>
            <person name="Felder M."/>
            <person name="Petzold A."/>
            <person name="Koch P."/>
            <person name="Groth M."/>
            <person name="Platzer M."/>
        </authorList>
    </citation>
    <scope>NUCLEOTIDE SEQUENCE</scope>
    <source>
        <tissue evidence="1">Brain</tissue>
    </source>
</reference>
<organism evidence="1">
    <name type="scientific">Nothobranchius kadleci</name>
    <name type="common">African annual killifish</name>
    <dbReference type="NCBI Taxonomy" id="1051664"/>
    <lineage>
        <taxon>Eukaryota</taxon>
        <taxon>Metazoa</taxon>
        <taxon>Chordata</taxon>
        <taxon>Craniata</taxon>
        <taxon>Vertebrata</taxon>
        <taxon>Euteleostomi</taxon>
        <taxon>Actinopterygii</taxon>
        <taxon>Neopterygii</taxon>
        <taxon>Teleostei</taxon>
        <taxon>Neoteleostei</taxon>
        <taxon>Acanthomorphata</taxon>
        <taxon>Ovalentaria</taxon>
        <taxon>Atherinomorphae</taxon>
        <taxon>Cyprinodontiformes</taxon>
        <taxon>Nothobranchiidae</taxon>
        <taxon>Nothobranchius</taxon>
    </lineage>
</organism>
<feature type="non-terminal residue" evidence="1">
    <location>
        <position position="1"/>
    </location>
</feature>
<accession>A0A1A8CEL8</accession>
<sequence length="43" mass="5009">LGDILVSSNHHRHPCRLHRLHSLPLLRWTSSPYSRLVCPNLLI</sequence>
<dbReference type="AlphaFoldDB" id="A0A1A8CEL8"/>
<proteinExistence type="predicted"/>
<name>A0A1A8CEL8_NOTKA</name>
<protein>
    <submittedName>
        <fullName evidence="1">Uncharacterized protein</fullName>
    </submittedName>
</protein>
<evidence type="ECO:0000313" key="1">
    <source>
        <dbReference type="EMBL" id="SBP78114.1"/>
    </source>
</evidence>
<feature type="non-terminal residue" evidence="1">
    <location>
        <position position="43"/>
    </location>
</feature>